<proteinExistence type="predicted"/>
<dbReference type="EMBL" id="GBRD01013508">
    <property type="protein sequence ID" value="JAG52318.1"/>
    <property type="molecule type" value="Transcribed_RNA"/>
</dbReference>
<accession>A0A0K8SGA0</accession>
<evidence type="ECO:0000313" key="2">
    <source>
        <dbReference type="EMBL" id="JAG52318.1"/>
    </source>
</evidence>
<dbReference type="AlphaFoldDB" id="A0A0K8SGA0"/>
<feature type="signal peptide" evidence="1">
    <location>
        <begin position="1"/>
        <end position="17"/>
    </location>
</feature>
<name>A0A0K8SGA0_LYGHE</name>
<reference evidence="2" key="1">
    <citation type="submission" date="2014-09" db="EMBL/GenBank/DDBJ databases">
        <authorList>
            <person name="Magalhaes I.L.F."/>
            <person name="Oliveira U."/>
            <person name="Santos F.R."/>
            <person name="Vidigal T.H.D.A."/>
            <person name="Brescovit A.D."/>
            <person name="Santos A.J."/>
        </authorList>
    </citation>
    <scope>NUCLEOTIDE SEQUENCE</scope>
</reference>
<sequence length="229" mass="21913">MYVYAIVSIALVGVVYGAPNHLKHVSVEKQAVVNGGSGNLGASASWGPFSAGASLGDAGASAGAQAGSAGAGAGIGGGSTASASASAGAGSSSGVSGGGATIFDQIFNIPISVLKAVNQHVNSKEVVPGAHMAHRRLRKCRRHGICPEGEGVSVQGSAGGSGAQAGAHASAGASIGKEVNSGASADAGAHAGAGSTLTVRKNYDNVFAIPISALTSVNQLLNGIVPFVG</sequence>
<keyword evidence="1" id="KW-0732">Signal</keyword>
<protein>
    <submittedName>
        <fullName evidence="2">Uncharacterized protein</fullName>
    </submittedName>
</protein>
<feature type="chain" id="PRO_5015042063" evidence="1">
    <location>
        <begin position="18"/>
        <end position="229"/>
    </location>
</feature>
<organism evidence="2">
    <name type="scientific">Lygus hesperus</name>
    <name type="common">Western plant bug</name>
    <dbReference type="NCBI Taxonomy" id="30085"/>
    <lineage>
        <taxon>Eukaryota</taxon>
        <taxon>Metazoa</taxon>
        <taxon>Ecdysozoa</taxon>
        <taxon>Arthropoda</taxon>
        <taxon>Hexapoda</taxon>
        <taxon>Insecta</taxon>
        <taxon>Pterygota</taxon>
        <taxon>Neoptera</taxon>
        <taxon>Paraneoptera</taxon>
        <taxon>Hemiptera</taxon>
        <taxon>Heteroptera</taxon>
        <taxon>Panheteroptera</taxon>
        <taxon>Cimicomorpha</taxon>
        <taxon>Miridae</taxon>
        <taxon>Mirini</taxon>
        <taxon>Lygus</taxon>
    </lineage>
</organism>
<dbReference type="EMBL" id="GBRD01013507">
    <property type="protein sequence ID" value="JAG52319.1"/>
    <property type="molecule type" value="Transcribed_RNA"/>
</dbReference>
<evidence type="ECO:0000256" key="1">
    <source>
        <dbReference type="SAM" id="SignalP"/>
    </source>
</evidence>